<comment type="caution">
    <text evidence="2">The sequence shown here is derived from an EMBL/GenBank/DDBJ whole genome shotgun (WGS) entry which is preliminary data.</text>
</comment>
<name>A0AAN6Y701_9PEZI</name>
<sequence length="408" mass="46250">FPLKHTAFSEVFEPECRLLANPLFWWLTTLCGLAIACCLSGMIHFQRSMPLVTIGDAVDSFLNKPSEQITRSACSYDHTSFRNMFRPKLVPKSYHQHGARRRWWQAVGLTRWGLTTLWFLTIILALITCFMVGVQNNGRRTDPKSYMKQMYESHRRFEKPLQEADQASLSLGSRPTSGPDQRKLKLVTIANTPQFITSLTYLYYNMVVTLMVAEREWHRIGSGDKRSTSSYLRVSNPRGRQRGSYFLSLPYRYAIPLMAITIAEKWLASVGVFYFNLDLWDTEGRRVTLGEDRQLDGSISTLGYSALAVFWMIILTAVSWMAIVLLAIIRRYPPGKPLMGTCTGVIAASCHLSTVDRVKQQVFGEDIAAGALSWGVIRQVSQDGEVEQWLGFRSGKKAEMPVDGQIYG</sequence>
<keyword evidence="1" id="KW-0472">Membrane</keyword>
<keyword evidence="1" id="KW-0812">Transmembrane</keyword>
<evidence type="ECO:0000256" key="1">
    <source>
        <dbReference type="SAM" id="Phobius"/>
    </source>
</evidence>
<dbReference type="PANTHER" id="PTHR35395:SF1">
    <property type="entry name" value="DUF6536 DOMAIN-CONTAINING PROTEIN"/>
    <property type="match status" value="1"/>
</dbReference>
<proteinExistence type="predicted"/>
<protein>
    <submittedName>
        <fullName evidence="2">Uncharacterized protein</fullName>
    </submittedName>
</protein>
<keyword evidence="1" id="KW-1133">Transmembrane helix</keyword>
<feature type="non-terminal residue" evidence="2">
    <location>
        <position position="1"/>
    </location>
</feature>
<evidence type="ECO:0000313" key="3">
    <source>
        <dbReference type="Proteomes" id="UP001301769"/>
    </source>
</evidence>
<organism evidence="2 3">
    <name type="scientific">Rhypophila decipiens</name>
    <dbReference type="NCBI Taxonomy" id="261697"/>
    <lineage>
        <taxon>Eukaryota</taxon>
        <taxon>Fungi</taxon>
        <taxon>Dikarya</taxon>
        <taxon>Ascomycota</taxon>
        <taxon>Pezizomycotina</taxon>
        <taxon>Sordariomycetes</taxon>
        <taxon>Sordariomycetidae</taxon>
        <taxon>Sordariales</taxon>
        <taxon>Naviculisporaceae</taxon>
        <taxon>Rhypophila</taxon>
    </lineage>
</organism>
<feature type="transmembrane region" description="Helical" evidence="1">
    <location>
        <begin position="23"/>
        <end position="45"/>
    </location>
</feature>
<feature type="transmembrane region" description="Helical" evidence="1">
    <location>
        <begin position="308"/>
        <end position="329"/>
    </location>
</feature>
<reference evidence="2" key="1">
    <citation type="journal article" date="2023" name="Mol. Phylogenet. Evol.">
        <title>Genome-scale phylogeny and comparative genomics of the fungal order Sordariales.</title>
        <authorList>
            <person name="Hensen N."/>
            <person name="Bonometti L."/>
            <person name="Westerberg I."/>
            <person name="Brannstrom I.O."/>
            <person name="Guillou S."/>
            <person name="Cros-Aarteil S."/>
            <person name="Calhoun S."/>
            <person name="Haridas S."/>
            <person name="Kuo A."/>
            <person name="Mondo S."/>
            <person name="Pangilinan J."/>
            <person name="Riley R."/>
            <person name="LaButti K."/>
            <person name="Andreopoulos B."/>
            <person name="Lipzen A."/>
            <person name="Chen C."/>
            <person name="Yan M."/>
            <person name="Daum C."/>
            <person name="Ng V."/>
            <person name="Clum A."/>
            <person name="Steindorff A."/>
            <person name="Ohm R.A."/>
            <person name="Martin F."/>
            <person name="Silar P."/>
            <person name="Natvig D.O."/>
            <person name="Lalanne C."/>
            <person name="Gautier V."/>
            <person name="Ament-Velasquez S.L."/>
            <person name="Kruys A."/>
            <person name="Hutchinson M.I."/>
            <person name="Powell A.J."/>
            <person name="Barry K."/>
            <person name="Miller A.N."/>
            <person name="Grigoriev I.V."/>
            <person name="Debuchy R."/>
            <person name="Gladieux P."/>
            <person name="Hiltunen Thoren M."/>
            <person name="Johannesson H."/>
        </authorList>
    </citation>
    <scope>NUCLEOTIDE SEQUENCE</scope>
    <source>
        <strain evidence="2">PSN293</strain>
    </source>
</reference>
<dbReference type="EMBL" id="MU858115">
    <property type="protein sequence ID" value="KAK4213060.1"/>
    <property type="molecule type" value="Genomic_DNA"/>
</dbReference>
<reference evidence="2" key="2">
    <citation type="submission" date="2023-05" db="EMBL/GenBank/DDBJ databases">
        <authorList>
            <consortium name="Lawrence Berkeley National Laboratory"/>
            <person name="Steindorff A."/>
            <person name="Hensen N."/>
            <person name="Bonometti L."/>
            <person name="Westerberg I."/>
            <person name="Brannstrom I.O."/>
            <person name="Guillou S."/>
            <person name="Cros-Aarteil S."/>
            <person name="Calhoun S."/>
            <person name="Haridas S."/>
            <person name="Kuo A."/>
            <person name="Mondo S."/>
            <person name="Pangilinan J."/>
            <person name="Riley R."/>
            <person name="Labutti K."/>
            <person name="Andreopoulos B."/>
            <person name="Lipzen A."/>
            <person name="Chen C."/>
            <person name="Yanf M."/>
            <person name="Daum C."/>
            <person name="Ng V."/>
            <person name="Clum A."/>
            <person name="Ohm R."/>
            <person name="Martin F."/>
            <person name="Silar P."/>
            <person name="Natvig D."/>
            <person name="Lalanne C."/>
            <person name="Gautier V."/>
            <person name="Ament-Velasquez S.L."/>
            <person name="Kruys A."/>
            <person name="Hutchinson M.I."/>
            <person name="Powell A.J."/>
            <person name="Barry K."/>
            <person name="Miller A.N."/>
            <person name="Grigoriev I.V."/>
            <person name="Debuchy R."/>
            <person name="Gladieux P."/>
            <person name="Thoren M.H."/>
            <person name="Johannesson H."/>
        </authorList>
    </citation>
    <scope>NUCLEOTIDE SEQUENCE</scope>
    <source>
        <strain evidence="2">PSN293</strain>
    </source>
</reference>
<feature type="transmembrane region" description="Helical" evidence="1">
    <location>
        <begin position="109"/>
        <end position="134"/>
    </location>
</feature>
<gene>
    <name evidence="2" type="ORF">QBC37DRAFT_464671</name>
</gene>
<accession>A0AAN6Y701</accession>
<keyword evidence="3" id="KW-1185">Reference proteome</keyword>
<evidence type="ECO:0000313" key="2">
    <source>
        <dbReference type="EMBL" id="KAK4213060.1"/>
    </source>
</evidence>
<feature type="transmembrane region" description="Helical" evidence="1">
    <location>
        <begin position="253"/>
        <end position="275"/>
    </location>
</feature>
<dbReference type="PANTHER" id="PTHR35395">
    <property type="entry name" value="DUF6536 DOMAIN-CONTAINING PROTEIN"/>
    <property type="match status" value="1"/>
</dbReference>
<dbReference type="AlphaFoldDB" id="A0AAN6Y701"/>
<dbReference type="Proteomes" id="UP001301769">
    <property type="component" value="Unassembled WGS sequence"/>
</dbReference>